<comment type="subcellular location">
    <subcellularLocation>
        <location evidence="1">Periplasm</location>
    </subcellularLocation>
</comment>
<dbReference type="PANTHER" id="PTHR39210">
    <property type="entry name" value="HEPARIN-SULFATE LYASE"/>
    <property type="match status" value="1"/>
</dbReference>
<sequence length="630" mass="71357">MENRCGQAASLFLDALSKNREKGKNESLLKAFSPFPPASDRQAYQGLPEEIRHKIIKEGESFLSFAYPPIRATDYMSFKRTGSRAVYEDPYFSRRRALNSLVLAECVEGEGRFLDDIINGIYALCEESAWQIPPHNSYIRDSEQFILPDFERPVLDLFSCETGAQLSCILYLLSEQLDQISPFITKRIHRELENRILQPYLTEHFWWMGRDGEEMCNWTVWCTQNVLITAFLADFPEQMRLAVLQKAASSCDYFLAGYGEDGCCDEGAHYYRHAGLCLFCALDILDQVTGGFFAPLFQWEKIKNIASYILNVHVKDNCYFNFSDCSATPGYAGAREYLFGKRTGQRALMLFGARDFGRSGFALYNDEGISLYYRLQTAFCSQEMIDFARENPADILPEDIFYPSVGLFVARSPLLSLAVKAGDNADSHNHNDTGSFTLYKDGKPLFIDIGVESYTKKTFSERRYEIWTMQSGYHNLPTLDGLDQRDGAAFRATQVKTAFDQDKASISMELSEAYPFSENACLAGDGASPSYVRKVILWKKENKIKLTDCTNCENVTLNLITYYAPSVKMNSGDCGEIVLEEIASASFRGAELFAIDTLPVTDPRLKASWDHDLYRIRLTLTGGQFDLCIQ</sequence>
<dbReference type="GO" id="GO:0042597">
    <property type="term" value="C:periplasmic space"/>
    <property type="evidence" value="ECO:0007669"/>
    <property type="project" value="UniProtKB-SubCell"/>
</dbReference>
<dbReference type="AlphaFoldDB" id="A0A9D1UBF2"/>
<dbReference type="SUPFAM" id="SSF48230">
    <property type="entry name" value="Chondroitin AC/alginate lyase"/>
    <property type="match status" value="1"/>
</dbReference>
<gene>
    <name evidence="6" type="ORF">H9742_06155</name>
</gene>
<name>A0A9D1UBF2_9FIRM</name>
<dbReference type="InterPro" id="IPR008929">
    <property type="entry name" value="Chondroitin_lyas"/>
</dbReference>
<evidence type="ECO:0000256" key="4">
    <source>
        <dbReference type="ARBA" id="ARBA00023239"/>
    </source>
</evidence>
<dbReference type="Pfam" id="PF07940">
    <property type="entry name" value="Hepar_II_III_C"/>
    <property type="match status" value="1"/>
</dbReference>
<keyword evidence="2" id="KW-0732">Signal</keyword>
<protein>
    <submittedName>
        <fullName evidence="6">Heparinase II/III-family protein</fullName>
    </submittedName>
</protein>
<dbReference type="Proteomes" id="UP000824265">
    <property type="component" value="Unassembled WGS sequence"/>
</dbReference>
<dbReference type="Gene3D" id="1.50.10.100">
    <property type="entry name" value="Chondroitin AC/alginate lyase"/>
    <property type="match status" value="1"/>
</dbReference>
<proteinExistence type="predicted"/>
<comment type="caution">
    <text evidence="6">The sequence shown here is derived from an EMBL/GenBank/DDBJ whole genome shotgun (WGS) entry which is preliminary data.</text>
</comment>
<dbReference type="PANTHER" id="PTHR39210:SF1">
    <property type="entry name" value="HEPARIN-SULFATE LYASE"/>
    <property type="match status" value="1"/>
</dbReference>
<reference evidence="6" key="2">
    <citation type="submission" date="2021-04" db="EMBL/GenBank/DDBJ databases">
        <authorList>
            <person name="Gilroy R."/>
        </authorList>
    </citation>
    <scope>NUCLEOTIDE SEQUENCE</scope>
    <source>
        <strain evidence="6">CHK195-6426</strain>
    </source>
</reference>
<keyword evidence="4" id="KW-0456">Lyase</keyword>
<evidence type="ECO:0000313" key="7">
    <source>
        <dbReference type="Proteomes" id="UP000824265"/>
    </source>
</evidence>
<evidence type="ECO:0000313" key="6">
    <source>
        <dbReference type="EMBL" id="HIW81103.1"/>
    </source>
</evidence>
<evidence type="ECO:0000256" key="1">
    <source>
        <dbReference type="ARBA" id="ARBA00004418"/>
    </source>
</evidence>
<reference evidence="6" key="1">
    <citation type="journal article" date="2021" name="PeerJ">
        <title>Extensive microbial diversity within the chicken gut microbiome revealed by metagenomics and culture.</title>
        <authorList>
            <person name="Gilroy R."/>
            <person name="Ravi A."/>
            <person name="Getino M."/>
            <person name="Pursley I."/>
            <person name="Horton D.L."/>
            <person name="Alikhan N.F."/>
            <person name="Baker D."/>
            <person name="Gharbi K."/>
            <person name="Hall N."/>
            <person name="Watson M."/>
            <person name="Adriaenssens E.M."/>
            <person name="Foster-Nyarko E."/>
            <person name="Jarju S."/>
            <person name="Secka A."/>
            <person name="Antonio M."/>
            <person name="Oren A."/>
            <person name="Chaudhuri R.R."/>
            <person name="La Ragione R."/>
            <person name="Hildebrand F."/>
            <person name="Pallen M.J."/>
        </authorList>
    </citation>
    <scope>NUCLEOTIDE SEQUENCE</scope>
    <source>
        <strain evidence="6">CHK195-6426</strain>
    </source>
</reference>
<dbReference type="EMBL" id="DXGH01000034">
    <property type="protein sequence ID" value="HIW81103.1"/>
    <property type="molecule type" value="Genomic_DNA"/>
</dbReference>
<dbReference type="InterPro" id="IPR012480">
    <property type="entry name" value="Hepar_II_III_C"/>
</dbReference>
<accession>A0A9D1UBF2</accession>
<keyword evidence="3" id="KW-0574">Periplasm</keyword>
<evidence type="ECO:0000256" key="3">
    <source>
        <dbReference type="ARBA" id="ARBA00022764"/>
    </source>
</evidence>
<evidence type="ECO:0000256" key="2">
    <source>
        <dbReference type="ARBA" id="ARBA00022729"/>
    </source>
</evidence>
<dbReference type="Gene3D" id="2.70.98.70">
    <property type="match status" value="1"/>
</dbReference>
<organism evidence="6 7">
    <name type="scientific">Candidatus Acetatifactor stercoripullorum</name>
    <dbReference type="NCBI Taxonomy" id="2838414"/>
    <lineage>
        <taxon>Bacteria</taxon>
        <taxon>Bacillati</taxon>
        <taxon>Bacillota</taxon>
        <taxon>Clostridia</taxon>
        <taxon>Lachnospirales</taxon>
        <taxon>Lachnospiraceae</taxon>
        <taxon>Acetatifactor</taxon>
    </lineage>
</organism>
<dbReference type="GO" id="GO:0016829">
    <property type="term" value="F:lyase activity"/>
    <property type="evidence" value="ECO:0007669"/>
    <property type="project" value="UniProtKB-KW"/>
</dbReference>
<evidence type="ECO:0000259" key="5">
    <source>
        <dbReference type="Pfam" id="PF07940"/>
    </source>
</evidence>
<feature type="domain" description="Heparinase II/III-like C-terminal" evidence="5">
    <location>
        <begin position="399"/>
        <end position="503"/>
    </location>
</feature>